<proteinExistence type="predicted"/>
<gene>
    <name evidence="1" type="ORF">HNQ41_001818</name>
</gene>
<organism evidence="1 2">
    <name type="scientific">Texcoconibacillus texcoconensis</name>
    <dbReference type="NCBI Taxonomy" id="1095777"/>
    <lineage>
        <taxon>Bacteria</taxon>
        <taxon>Bacillati</taxon>
        <taxon>Bacillota</taxon>
        <taxon>Bacilli</taxon>
        <taxon>Bacillales</taxon>
        <taxon>Bacillaceae</taxon>
        <taxon>Texcoconibacillus</taxon>
    </lineage>
</organism>
<accession>A0A840QQK7</accession>
<dbReference type="AlphaFoldDB" id="A0A840QQK7"/>
<sequence length="125" mass="14359">MDINQKLIEKHKQSLEGNITSLLDSIAKEEKALAKLIESEADNIDAFIGDHLNFPTEPSNQEILDFNKSINKLIDSVLIKQWILFKKVEMVVDLQMNMDSTQIEDKFVEAGLDEDLFFMKGEEEE</sequence>
<dbReference type="EMBL" id="JACHHB010000007">
    <property type="protein sequence ID" value="MBB5173629.1"/>
    <property type="molecule type" value="Genomic_DNA"/>
</dbReference>
<name>A0A840QQK7_9BACI</name>
<reference evidence="1 2" key="1">
    <citation type="submission" date="2020-08" db="EMBL/GenBank/DDBJ databases">
        <title>Genomic Encyclopedia of Type Strains, Phase IV (KMG-IV): sequencing the most valuable type-strain genomes for metagenomic binning, comparative biology and taxonomic classification.</title>
        <authorList>
            <person name="Goeker M."/>
        </authorList>
    </citation>
    <scope>NUCLEOTIDE SEQUENCE [LARGE SCALE GENOMIC DNA]</scope>
    <source>
        <strain evidence="1 2">DSM 24696</strain>
    </source>
</reference>
<evidence type="ECO:0000313" key="1">
    <source>
        <dbReference type="EMBL" id="MBB5173629.1"/>
    </source>
</evidence>
<evidence type="ECO:0000313" key="2">
    <source>
        <dbReference type="Proteomes" id="UP000551878"/>
    </source>
</evidence>
<dbReference type="RefSeq" id="WP_184664077.1">
    <property type="nucleotide sequence ID" value="NZ_JACHHB010000007.1"/>
</dbReference>
<protein>
    <submittedName>
        <fullName evidence="1">Uncharacterized protein</fullName>
    </submittedName>
</protein>
<dbReference type="InterPro" id="IPR058705">
    <property type="entry name" value="A_ENA"/>
</dbReference>
<dbReference type="Pfam" id="PF26595">
    <property type="entry name" value="A_ENA"/>
    <property type="match status" value="1"/>
</dbReference>
<comment type="caution">
    <text evidence="1">The sequence shown here is derived from an EMBL/GenBank/DDBJ whole genome shotgun (WGS) entry which is preliminary data.</text>
</comment>
<keyword evidence="2" id="KW-1185">Reference proteome</keyword>
<dbReference type="Proteomes" id="UP000551878">
    <property type="component" value="Unassembled WGS sequence"/>
</dbReference>